<dbReference type="EMBL" id="JBJIAA010000005">
    <property type="protein sequence ID" value="MFL0250332.1"/>
    <property type="molecule type" value="Genomic_DNA"/>
</dbReference>
<feature type="transmembrane region" description="Helical" evidence="5">
    <location>
        <begin position="185"/>
        <end position="205"/>
    </location>
</feature>
<feature type="transmembrane region" description="Helical" evidence="5">
    <location>
        <begin position="270"/>
        <end position="289"/>
    </location>
</feature>
<keyword evidence="2 5" id="KW-0812">Transmembrane</keyword>
<comment type="caution">
    <text evidence="7">The sequence shown here is derived from an EMBL/GenBank/DDBJ whole genome shotgun (WGS) entry which is preliminary data.</text>
</comment>
<sequence length="329" mass="36422">MNLFNIFKNNFYRLLAKKAIILVAIVFVPLMIVGGVYFNSKMEAKASIAVVTSNKKLNISNKYMSMKVVKEKPTMSDLVLNKYDAVIEDNGKGDFKITTIKSDKLKNQIEGFLKNPSSVTKMPNSKDKRGVGTSIIGFLIMIVLILEINLMLFYPEDRDFGTFKRILISPVSGSKYLMSQGVFDFLVAFVPTYVAVILVNAVFNVNIGFSYIQFGGLLALLMLLGTAFALFITSLIDDVDNAAMLGNAIILITSILSGTFYSFTDDNKILNTLVSAIPFKPYLALVQGIENGKSLTNYCGELTYVLAVILVLFSLGTFITKRNLKTGRY</sequence>
<feature type="transmembrane region" description="Helical" evidence="5">
    <location>
        <begin position="301"/>
        <end position="320"/>
    </location>
</feature>
<evidence type="ECO:0000256" key="2">
    <source>
        <dbReference type="ARBA" id="ARBA00022692"/>
    </source>
</evidence>
<evidence type="ECO:0000313" key="7">
    <source>
        <dbReference type="EMBL" id="MFL0250332.1"/>
    </source>
</evidence>
<keyword evidence="4 5" id="KW-0472">Membrane</keyword>
<dbReference type="Pfam" id="PF12698">
    <property type="entry name" value="ABC2_membrane_3"/>
    <property type="match status" value="1"/>
</dbReference>
<feature type="domain" description="ABC-2 type transporter transmembrane" evidence="6">
    <location>
        <begin position="35"/>
        <end position="316"/>
    </location>
</feature>
<dbReference type="InterPro" id="IPR052902">
    <property type="entry name" value="ABC-2_transporter"/>
</dbReference>
<dbReference type="PANTHER" id="PTHR43027">
    <property type="entry name" value="DOXORUBICIN RESISTANCE ABC TRANSPORTER PERMEASE PROTEIN DRRC-RELATED"/>
    <property type="match status" value="1"/>
</dbReference>
<keyword evidence="8" id="KW-1185">Reference proteome</keyword>
<evidence type="ECO:0000259" key="6">
    <source>
        <dbReference type="Pfam" id="PF12698"/>
    </source>
</evidence>
<dbReference type="InterPro" id="IPR013525">
    <property type="entry name" value="ABC2_TM"/>
</dbReference>
<comment type="subcellular location">
    <subcellularLocation>
        <location evidence="1">Membrane</location>
        <topology evidence="1">Multi-pass membrane protein</topology>
    </subcellularLocation>
</comment>
<feature type="transmembrane region" description="Helical" evidence="5">
    <location>
        <begin position="242"/>
        <end position="263"/>
    </location>
</feature>
<reference evidence="7 8" key="1">
    <citation type="submission" date="2024-11" db="EMBL/GenBank/DDBJ databases">
        <authorList>
            <person name="Heng Y.C."/>
            <person name="Lim A.C.H."/>
            <person name="Lee J.K.Y."/>
            <person name="Kittelmann S."/>
        </authorList>
    </citation>
    <scope>NUCLEOTIDE SEQUENCE [LARGE SCALE GENOMIC DNA]</scope>
    <source>
        <strain evidence="7 8">WILCCON 0114</strain>
    </source>
</reference>
<feature type="transmembrane region" description="Helical" evidence="5">
    <location>
        <begin position="20"/>
        <end position="38"/>
    </location>
</feature>
<accession>A0ABW8TD36</accession>
<name>A0ABW8TD36_9CLOT</name>
<keyword evidence="3 5" id="KW-1133">Transmembrane helix</keyword>
<evidence type="ECO:0000256" key="1">
    <source>
        <dbReference type="ARBA" id="ARBA00004141"/>
    </source>
</evidence>
<evidence type="ECO:0000256" key="3">
    <source>
        <dbReference type="ARBA" id="ARBA00022989"/>
    </source>
</evidence>
<protein>
    <submittedName>
        <fullName evidence="7">ABC transporter permease</fullName>
    </submittedName>
</protein>
<gene>
    <name evidence="7" type="ORF">ACJDT4_07835</name>
</gene>
<dbReference type="Proteomes" id="UP001623592">
    <property type="component" value="Unassembled WGS sequence"/>
</dbReference>
<organism evidence="7 8">
    <name type="scientific">Clostridium neuense</name>
    <dbReference type="NCBI Taxonomy" id="1728934"/>
    <lineage>
        <taxon>Bacteria</taxon>
        <taxon>Bacillati</taxon>
        <taxon>Bacillota</taxon>
        <taxon>Clostridia</taxon>
        <taxon>Eubacteriales</taxon>
        <taxon>Clostridiaceae</taxon>
        <taxon>Clostridium</taxon>
    </lineage>
</organism>
<evidence type="ECO:0000256" key="5">
    <source>
        <dbReference type="SAM" id="Phobius"/>
    </source>
</evidence>
<evidence type="ECO:0000256" key="4">
    <source>
        <dbReference type="ARBA" id="ARBA00023136"/>
    </source>
</evidence>
<dbReference type="RefSeq" id="WP_406786991.1">
    <property type="nucleotide sequence ID" value="NZ_JBJIAA010000005.1"/>
</dbReference>
<feature type="transmembrane region" description="Helical" evidence="5">
    <location>
        <begin position="131"/>
        <end position="154"/>
    </location>
</feature>
<dbReference type="PANTHER" id="PTHR43027:SF1">
    <property type="entry name" value="DOXORUBICIN RESISTANCE ABC TRANSPORTER PERMEASE PROTEIN DRRC-RELATED"/>
    <property type="match status" value="1"/>
</dbReference>
<proteinExistence type="predicted"/>
<evidence type="ECO:0000313" key="8">
    <source>
        <dbReference type="Proteomes" id="UP001623592"/>
    </source>
</evidence>
<feature type="transmembrane region" description="Helical" evidence="5">
    <location>
        <begin position="217"/>
        <end position="236"/>
    </location>
</feature>